<organism evidence="1 2">
    <name type="scientific">Candidatus Uhrbacteria bacterium GW2011_GWF2_46_218</name>
    <dbReference type="NCBI Taxonomy" id="1619001"/>
    <lineage>
        <taxon>Bacteria</taxon>
        <taxon>Candidatus Uhriibacteriota</taxon>
    </lineage>
</organism>
<name>A0A0G1PNM0_9BACT</name>
<gene>
    <name evidence="1" type="ORF">UX45_C0001G0093</name>
</gene>
<evidence type="ECO:0000313" key="1">
    <source>
        <dbReference type="EMBL" id="KKU34384.1"/>
    </source>
</evidence>
<sequence length="215" mass="22881">MPVVPTGGGVVSGHDATRGLVSEILFHRVSIVTRDTCDHEKINKSAVTVLLDHPPLHVRGDMAIVADAPEDLLHVIVPLARAANLPHKAPKVGPHRADRVVVRIHLGLLDFDPGLENRNTIVKDTIEGIHLHRGGGLDDLHVAAAAHGGVLPLPRLPPLVLPGIRAAHYLSPLKVRPDRHVPPLALGVEAVVALATGKAHEEPVLLAREPRTLPG</sequence>
<dbReference type="EMBL" id="LCMG01000001">
    <property type="protein sequence ID" value="KKU34384.1"/>
    <property type="molecule type" value="Genomic_DNA"/>
</dbReference>
<comment type="caution">
    <text evidence="1">The sequence shown here is derived from an EMBL/GenBank/DDBJ whole genome shotgun (WGS) entry which is preliminary data.</text>
</comment>
<proteinExistence type="predicted"/>
<protein>
    <submittedName>
        <fullName evidence="1">Uncharacterized protein</fullName>
    </submittedName>
</protein>
<reference evidence="1 2" key="1">
    <citation type="journal article" date="2015" name="Nature">
        <title>rRNA introns, odd ribosomes, and small enigmatic genomes across a large radiation of phyla.</title>
        <authorList>
            <person name="Brown C.T."/>
            <person name="Hug L.A."/>
            <person name="Thomas B.C."/>
            <person name="Sharon I."/>
            <person name="Castelle C.J."/>
            <person name="Singh A."/>
            <person name="Wilkins M.J."/>
            <person name="Williams K.H."/>
            <person name="Banfield J.F."/>
        </authorList>
    </citation>
    <scope>NUCLEOTIDE SEQUENCE [LARGE SCALE GENOMIC DNA]</scope>
</reference>
<evidence type="ECO:0000313" key="2">
    <source>
        <dbReference type="Proteomes" id="UP000034705"/>
    </source>
</evidence>
<dbReference type="AlphaFoldDB" id="A0A0G1PNM0"/>
<dbReference type="Proteomes" id="UP000034705">
    <property type="component" value="Unassembled WGS sequence"/>
</dbReference>
<dbReference type="PATRIC" id="fig|1619001.3.peg.98"/>
<accession>A0A0G1PNM0</accession>